<keyword evidence="3" id="KW-1185">Reference proteome</keyword>
<dbReference type="HOGENOM" id="CLU_467509_0_0_7"/>
<sequence length="572" mass="63142">MAALRLSQRVGLTSLVLLFFSVSSAGAWEFSTTGVFTWEFYQFGQLGTRGFFGLYDQDRSSVAGTVNLAARNGWLGHEIARNNVGTDDLASGSDVAANYLYTTFYPKFKLNEALSIQGSYRIGSWATPSLDTSLGQLNASRYLNSESAGIERSFSPGYWNLWYATATLPWGAVMVGKQPNTLGLGLIIDAYENTTEAVIISVPFGPFIIGGQYYPWGPGLGVNYPVKTDRNGASHPHWAAFLMYDTGNFSSHTYIEFANGHQGPESQLLQNTAVPSNPDQPGRINFLPTDITKFFGFTNFRYFNGRFFFNAEVGFNHYYFKQSRSESNNPLPRTRYWELWAGMIESGVVAGPAKISFLWAYYPGPDRRAGGLIDRQPYIPGPLTNSGVIVYKPYSLLLGCDYGSGNGSIAAGSSHGFITDASTYAVRLDYAIAANLNAYATFLYAYRISQGYGWGWIRPDPSSASKSPAVEYGLSGPVNAPTNLAFSPDAPNILERDLGYEIGVGIDWKLIEGYLLTARFACWKPGDWFKFACVDRTQPSWDMPNAGNRWGINPNREIDPIFGTRIALQVDF</sequence>
<reference evidence="3" key="1">
    <citation type="submission" date="2012-06" db="EMBL/GenBank/DDBJ databases">
        <title>Complete sequence of chromosome of Desulfomonile tiedjei DSM 6799.</title>
        <authorList>
            <person name="Lucas S."/>
            <person name="Copeland A."/>
            <person name="Lapidus A."/>
            <person name="Glavina del Rio T."/>
            <person name="Dalin E."/>
            <person name="Tice H."/>
            <person name="Bruce D."/>
            <person name="Goodwin L."/>
            <person name="Pitluck S."/>
            <person name="Peters L."/>
            <person name="Ovchinnikova G."/>
            <person name="Zeytun A."/>
            <person name="Lu M."/>
            <person name="Kyrpides N."/>
            <person name="Mavromatis K."/>
            <person name="Ivanova N."/>
            <person name="Brettin T."/>
            <person name="Detter J.C."/>
            <person name="Han C."/>
            <person name="Larimer F."/>
            <person name="Land M."/>
            <person name="Hauser L."/>
            <person name="Markowitz V."/>
            <person name="Cheng J.-F."/>
            <person name="Hugenholtz P."/>
            <person name="Woyke T."/>
            <person name="Wu D."/>
            <person name="Spring S."/>
            <person name="Schroeder M."/>
            <person name="Brambilla E."/>
            <person name="Klenk H.-P."/>
            <person name="Eisen J.A."/>
        </authorList>
    </citation>
    <scope>NUCLEOTIDE SEQUENCE [LARGE SCALE GENOMIC DNA]</scope>
    <source>
        <strain evidence="3">ATCC 49306 / DSM 6799 / DCB-1</strain>
    </source>
</reference>
<gene>
    <name evidence="2" type="ordered locus">Desti_0618</name>
</gene>
<dbReference type="KEGG" id="dti:Desti_0618"/>
<dbReference type="EMBL" id="CP003360">
    <property type="protein sequence ID" value="AFM23346.1"/>
    <property type="molecule type" value="Genomic_DNA"/>
</dbReference>
<proteinExistence type="predicted"/>
<evidence type="ECO:0000256" key="1">
    <source>
        <dbReference type="SAM" id="SignalP"/>
    </source>
</evidence>
<dbReference type="RefSeq" id="WP_014808502.1">
    <property type="nucleotide sequence ID" value="NC_018025.1"/>
</dbReference>
<accession>I4C1A5</accession>
<protein>
    <submittedName>
        <fullName evidence="2">Uncharacterized protein</fullName>
    </submittedName>
</protein>
<dbReference type="OrthoDB" id="5414714at2"/>
<name>I4C1A5_DESTA</name>
<dbReference type="Proteomes" id="UP000006055">
    <property type="component" value="Chromosome"/>
</dbReference>
<evidence type="ECO:0000313" key="3">
    <source>
        <dbReference type="Proteomes" id="UP000006055"/>
    </source>
</evidence>
<dbReference type="AlphaFoldDB" id="I4C1A5"/>
<keyword evidence="1" id="KW-0732">Signal</keyword>
<evidence type="ECO:0000313" key="2">
    <source>
        <dbReference type="EMBL" id="AFM23346.1"/>
    </source>
</evidence>
<feature type="signal peptide" evidence="1">
    <location>
        <begin position="1"/>
        <end position="27"/>
    </location>
</feature>
<feature type="chain" id="PRO_5003687420" evidence="1">
    <location>
        <begin position="28"/>
        <end position="572"/>
    </location>
</feature>
<organism evidence="2 3">
    <name type="scientific">Desulfomonile tiedjei (strain ATCC 49306 / DSM 6799 / DCB-1)</name>
    <dbReference type="NCBI Taxonomy" id="706587"/>
    <lineage>
        <taxon>Bacteria</taxon>
        <taxon>Pseudomonadati</taxon>
        <taxon>Thermodesulfobacteriota</taxon>
        <taxon>Desulfomonilia</taxon>
        <taxon>Desulfomonilales</taxon>
        <taxon>Desulfomonilaceae</taxon>
        <taxon>Desulfomonile</taxon>
    </lineage>
</organism>